<feature type="region of interest" description="Disordered" evidence="1">
    <location>
        <begin position="149"/>
        <end position="170"/>
    </location>
</feature>
<dbReference type="InterPro" id="IPR011692">
    <property type="entry name" value="Stress_up-reg_Nod19"/>
</dbReference>
<dbReference type="EMBL" id="WNWQ01000033">
    <property type="protein sequence ID" value="KAE9983100.1"/>
    <property type="molecule type" value="Genomic_DNA"/>
</dbReference>
<evidence type="ECO:0000313" key="6">
    <source>
        <dbReference type="Proteomes" id="UP000490939"/>
    </source>
</evidence>
<keyword evidence="2" id="KW-0732">Signal</keyword>
<dbReference type="Pfam" id="PF07712">
    <property type="entry name" value="SURNod19"/>
    <property type="match status" value="1"/>
</dbReference>
<evidence type="ECO:0000313" key="5">
    <source>
        <dbReference type="Proteomes" id="UP000433883"/>
    </source>
</evidence>
<evidence type="ECO:0000256" key="2">
    <source>
        <dbReference type="SAM" id="SignalP"/>
    </source>
</evidence>
<proteinExistence type="predicted"/>
<reference evidence="3 5" key="1">
    <citation type="submission" date="2019-11" db="EMBL/GenBank/DDBJ databases">
        <title>Venturia inaequalis Genome Resource.</title>
        <authorList>
            <person name="Lichtner F.J."/>
        </authorList>
    </citation>
    <scope>NUCLEOTIDE SEQUENCE [LARGE SCALE GENOMIC DNA]</scope>
    <source>
        <strain evidence="3">Bline_iso_100314</strain>
        <strain evidence="4 6">DMI_063113</strain>
    </source>
</reference>
<evidence type="ECO:0000313" key="4">
    <source>
        <dbReference type="EMBL" id="KAE9989328.1"/>
    </source>
</evidence>
<accession>A0A8H3V834</accession>
<name>A0A8H3V834_VENIN</name>
<dbReference type="OrthoDB" id="3903467at2759"/>
<dbReference type="EMBL" id="WNWR01000192">
    <property type="protein sequence ID" value="KAE9989328.1"/>
    <property type="molecule type" value="Genomic_DNA"/>
</dbReference>
<sequence>MKSCTSIALALLQAAAVYSLPAELERRQGLGGLVALALGKAMEPISRTKLEPEIDAKATREMLVFGPFKMLSSKAPSHPSKGMAGGIKIDPNSDTQATMLGGICKECMVLAAKMETSDKTGQKIGITEGIYTHHFITIDMGRNQVPNPVKSTCPPKSASAKPADHSHGRRQLPDIATSGLFGAGMSVFVGKGNEAGRSVFASTNNTVKSGFYVSGKDKMYMTAELVNYEPEDRDIYVMIDYEYIPSTDGKRPADYMDVGMGAIAVDGCLVTSLAPPSDKAIKYKSPDWDVTHNGYLVNIAPHLHDGAMDINVYLNGNKICTSNAIYGGDREVKGDGATKQEKWETIQGYSPCGEAVKIKKGDKLSMDSNYDLTQHKLRPNAHSMGMGGGSGEGAEGMALATFQWAISPDQGDKF</sequence>
<protein>
    <submittedName>
        <fullName evidence="3">Uncharacterized protein</fullName>
    </submittedName>
</protein>
<comment type="caution">
    <text evidence="3">The sequence shown here is derived from an EMBL/GenBank/DDBJ whole genome shotgun (WGS) entry which is preliminary data.</text>
</comment>
<evidence type="ECO:0000256" key="1">
    <source>
        <dbReference type="SAM" id="MobiDB-lite"/>
    </source>
</evidence>
<evidence type="ECO:0000313" key="3">
    <source>
        <dbReference type="EMBL" id="KAE9983100.1"/>
    </source>
</evidence>
<gene>
    <name evidence="3" type="ORF">BLS_004935</name>
    <name evidence="4" type="ORF">EG327_002844</name>
</gene>
<feature type="chain" id="PRO_5044690793" evidence="2">
    <location>
        <begin position="20"/>
        <end position="414"/>
    </location>
</feature>
<dbReference type="AlphaFoldDB" id="A0A8H3V834"/>
<keyword evidence="6" id="KW-1185">Reference proteome</keyword>
<organism evidence="3 5">
    <name type="scientific">Venturia inaequalis</name>
    <name type="common">Apple scab fungus</name>
    <dbReference type="NCBI Taxonomy" id="5025"/>
    <lineage>
        <taxon>Eukaryota</taxon>
        <taxon>Fungi</taxon>
        <taxon>Dikarya</taxon>
        <taxon>Ascomycota</taxon>
        <taxon>Pezizomycotina</taxon>
        <taxon>Dothideomycetes</taxon>
        <taxon>Pleosporomycetidae</taxon>
        <taxon>Venturiales</taxon>
        <taxon>Venturiaceae</taxon>
        <taxon>Venturia</taxon>
    </lineage>
</organism>
<dbReference type="Proteomes" id="UP000490939">
    <property type="component" value="Unassembled WGS sequence"/>
</dbReference>
<feature type="signal peptide" evidence="2">
    <location>
        <begin position="1"/>
        <end position="19"/>
    </location>
</feature>
<dbReference type="Proteomes" id="UP000433883">
    <property type="component" value="Unassembled WGS sequence"/>
</dbReference>